<name>A0ABD3QGE4_9STRA</name>
<keyword evidence="3" id="KW-1185">Reference proteome</keyword>
<dbReference type="PANTHER" id="PTHR17630:SF44">
    <property type="entry name" value="PROTEIN AIM2"/>
    <property type="match status" value="1"/>
</dbReference>
<accession>A0ABD3QGE4</accession>
<dbReference type="AlphaFoldDB" id="A0ABD3QGE4"/>
<dbReference type="Pfam" id="PF01738">
    <property type="entry name" value="DLH"/>
    <property type="match status" value="1"/>
</dbReference>
<sequence length="294" mass="32556">MRSWGSPLDTPTTKSEINGYVTIGDQNDLELYVAKPKNVEPSVEKAILVFPDVCDDAVTKLLTGTLPSLALDRYGFSHRLFAICDKLAADLHCYVVVMDNFRGETMDDHQNDFFEWTGRHPYIPREGTVETKIHPVQKDVEACLDYLSTELGIVGPSNIASIGFCWGVWAMTKACATGVPFRCAVGFHPSLRFEEMFGGNILEMAKMAAKNVPLFYCVSGNDAEYLKPPNGDVSVALSSSEHGDSGDEKARPRCVEFPEMVHGWVSRGDTSVSNVKDYAEKALSLASDFLRHWM</sequence>
<proteinExistence type="predicted"/>
<gene>
    <name evidence="2" type="ORF">HJC23_004644</name>
</gene>
<protein>
    <recommendedName>
        <fullName evidence="1">Dienelactone hydrolase domain-containing protein</fullName>
    </recommendedName>
</protein>
<evidence type="ECO:0000313" key="2">
    <source>
        <dbReference type="EMBL" id="KAL3798856.1"/>
    </source>
</evidence>
<dbReference type="Proteomes" id="UP001516023">
    <property type="component" value="Unassembled WGS sequence"/>
</dbReference>
<comment type="caution">
    <text evidence="2">The sequence shown here is derived from an EMBL/GenBank/DDBJ whole genome shotgun (WGS) entry which is preliminary data.</text>
</comment>
<evidence type="ECO:0000259" key="1">
    <source>
        <dbReference type="Pfam" id="PF01738"/>
    </source>
</evidence>
<dbReference type="PANTHER" id="PTHR17630">
    <property type="entry name" value="DIENELACTONE HYDROLASE"/>
    <property type="match status" value="1"/>
</dbReference>
<dbReference type="SUPFAM" id="SSF53474">
    <property type="entry name" value="alpha/beta-Hydrolases"/>
    <property type="match status" value="1"/>
</dbReference>
<dbReference type="InterPro" id="IPR002925">
    <property type="entry name" value="Dienelactn_hydro"/>
</dbReference>
<dbReference type="InterPro" id="IPR029058">
    <property type="entry name" value="AB_hydrolase_fold"/>
</dbReference>
<dbReference type="Gene3D" id="3.40.50.1820">
    <property type="entry name" value="alpha/beta hydrolase"/>
    <property type="match status" value="1"/>
</dbReference>
<reference evidence="2 3" key="1">
    <citation type="journal article" date="2020" name="G3 (Bethesda)">
        <title>Improved Reference Genome for Cyclotella cryptica CCMP332, a Model for Cell Wall Morphogenesis, Salinity Adaptation, and Lipid Production in Diatoms (Bacillariophyta).</title>
        <authorList>
            <person name="Roberts W.R."/>
            <person name="Downey K.M."/>
            <person name="Ruck E.C."/>
            <person name="Traller J.C."/>
            <person name="Alverson A.J."/>
        </authorList>
    </citation>
    <scope>NUCLEOTIDE SEQUENCE [LARGE SCALE GENOMIC DNA]</scope>
    <source>
        <strain evidence="2 3">CCMP332</strain>
    </source>
</reference>
<evidence type="ECO:0000313" key="3">
    <source>
        <dbReference type="Proteomes" id="UP001516023"/>
    </source>
</evidence>
<organism evidence="2 3">
    <name type="scientific">Cyclotella cryptica</name>
    <dbReference type="NCBI Taxonomy" id="29204"/>
    <lineage>
        <taxon>Eukaryota</taxon>
        <taxon>Sar</taxon>
        <taxon>Stramenopiles</taxon>
        <taxon>Ochrophyta</taxon>
        <taxon>Bacillariophyta</taxon>
        <taxon>Coscinodiscophyceae</taxon>
        <taxon>Thalassiosirophycidae</taxon>
        <taxon>Stephanodiscales</taxon>
        <taxon>Stephanodiscaceae</taxon>
        <taxon>Cyclotella</taxon>
    </lineage>
</organism>
<feature type="domain" description="Dienelactone hydrolase" evidence="1">
    <location>
        <begin position="133"/>
        <end position="292"/>
    </location>
</feature>
<dbReference type="EMBL" id="JABMIG020000043">
    <property type="protein sequence ID" value="KAL3798856.1"/>
    <property type="molecule type" value="Genomic_DNA"/>
</dbReference>